<dbReference type="GO" id="GO:0006313">
    <property type="term" value="P:DNA transposition"/>
    <property type="evidence" value="ECO:0007669"/>
    <property type="project" value="InterPro"/>
</dbReference>
<name>A0AAP2XRQ0_CLOIN</name>
<dbReference type="GO" id="GO:0003677">
    <property type="term" value="F:DNA binding"/>
    <property type="evidence" value="ECO:0007669"/>
    <property type="project" value="UniProtKB-KW"/>
</dbReference>
<keyword evidence="3" id="KW-0238">DNA-binding</keyword>
<evidence type="ECO:0000259" key="5">
    <source>
        <dbReference type="Pfam" id="PF01609"/>
    </source>
</evidence>
<evidence type="ECO:0000256" key="3">
    <source>
        <dbReference type="ARBA" id="ARBA00023125"/>
    </source>
</evidence>
<dbReference type="EMBL" id="JAKTMA010000008">
    <property type="protein sequence ID" value="MCR0232390.1"/>
    <property type="molecule type" value="Genomic_DNA"/>
</dbReference>
<accession>A0AAP2XRQ0</accession>
<dbReference type="AlphaFoldDB" id="A0AAP2XRQ0"/>
<dbReference type="PANTHER" id="PTHR33258">
    <property type="entry name" value="TRANSPOSASE INSL FOR INSERTION SEQUENCE ELEMENT IS186A-RELATED"/>
    <property type="match status" value="1"/>
</dbReference>
<comment type="caution">
    <text evidence="6">The sequence shown here is derived from an EMBL/GenBank/DDBJ whole genome shotgun (WGS) entry which is preliminary data.</text>
</comment>
<dbReference type="GO" id="GO:0004803">
    <property type="term" value="F:transposase activity"/>
    <property type="evidence" value="ECO:0007669"/>
    <property type="project" value="InterPro"/>
</dbReference>
<evidence type="ECO:0000256" key="2">
    <source>
        <dbReference type="ARBA" id="ARBA00022578"/>
    </source>
</evidence>
<dbReference type="Pfam" id="PF01609">
    <property type="entry name" value="DDE_Tnp_1"/>
    <property type="match status" value="1"/>
</dbReference>
<comment type="similarity">
    <text evidence="1">Belongs to the transposase 11 family.</text>
</comment>
<dbReference type="SUPFAM" id="SSF53098">
    <property type="entry name" value="Ribonuclease H-like"/>
    <property type="match status" value="1"/>
</dbReference>
<dbReference type="PANTHER" id="PTHR33258:SF1">
    <property type="entry name" value="TRANSPOSASE INSL FOR INSERTION SEQUENCE ELEMENT IS186A-RELATED"/>
    <property type="match status" value="1"/>
</dbReference>
<dbReference type="Proteomes" id="UP001203972">
    <property type="component" value="Unassembled WGS sequence"/>
</dbReference>
<proteinExistence type="inferred from homology"/>
<dbReference type="RefSeq" id="WP_008817713.1">
    <property type="nucleotide sequence ID" value="NZ_AP025565.1"/>
</dbReference>
<evidence type="ECO:0000256" key="4">
    <source>
        <dbReference type="ARBA" id="ARBA00023172"/>
    </source>
</evidence>
<feature type="domain" description="Transposase IS4-like" evidence="5">
    <location>
        <begin position="114"/>
        <end position="354"/>
    </location>
</feature>
<evidence type="ECO:0000256" key="1">
    <source>
        <dbReference type="ARBA" id="ARBA00010075"/>
    </source>
</evidence>
<dbReference type="Gene3D" id="3.90.350.10">
    <property type="entry name" value="Transposase Inhibitor Protein From Tn5, Chain A, domain 1"/>
    <property type="match status" value="1"/>
</dbReference>
<gene>
    <name evidence="6" type="ORF">MKC95_06350</name>
</gene>
<evidence type="ECO:0000313" key="7">
    <source>
        <dbReference type="Proteomes" id="UP001203972"/>
    </source>
</evidence>
<dbReference type="InterPro" id="IPR012337">
    <property type="entry name" value="RNaseH-like_sf"/>
</dbReference>
<reference evidence="6" key="1">
    <citation type="journal article" date="2022" name="Clin. Infect. Dis.">
        <title>Association between Clostridium innocuum and antibiotic-associated diarrhea in adults and children: A cross-sectional study and comparative genomics analysis.</title>
        <authorList>
            <person name="Cherny K.E."/>
            <person name="Muscat E.B."/>
            <person name="Balaji A."/>
            <person name="Mukherjee J."/>
            <person name="Ozer E.A."/>
            <person name="Angarone M.P."/>
            <person name="Hauser A.R."/>
            <person name="Sichel J.S."/>
            <person name="Amponsah E."/>
            <person name="Kociolek L.K."/>
        </authorList>
    </citation>
    <scope>NUCLEOTIDE SEQUENCE</scope>
    <source>
        <strain evidence="6">NU1-AC-029v</strain>
    </source>
</reference>
<dbReference type="NCBIfam" id="NF033592">
    <property type="entry name" value="transpos_IS4_1"/>
    <property type="match status" value="1"/>
</dbReference>
<keyword evidence="4" id="KW-0233">DNA recombination</keyword>
<dbReference type="InterPro" id="IPR002559">
    <property type="entry name" value="Transposase_11"/>
</dbReference>
<dbReference type="InterPro" id="IPR047952">
    <property type="entry name" value="Transpos_IS4"/>
</dbReference>
<keyword evidence="2" id="KW-0815">Transposition</keyword>
<organism evidence="6 7">
    <name type="scientific">Clostridium innocuum</name>
    <dbReference type="NCBI Taxonomy" id="1522"/>
    <lineage>
        <taxon>Bacteria</taxon>
        <taxon>Bacillati</taxon>
        <taxon>Bacillota</taxon>
        <taxon>Clostridia</taxon>
        <taxon>Eubacteriales</taxon>
        <taxon>Clostridiaceae</taxon>
        <taxon>Clostridium</taxon>
    </lineage>
</organism>
<protein>
    <submittedName>
        <fullName evidence="6">IS4 family transposase</fullName>
    </submittedName>
</protein>
<sequence>MMSCEKSYLNRIHRTAFLLDTEYIDIIRGNNQNAYTRKRKILLPHIFMQMLATTGKSQKNEISDFIEQVDENIEISQTGYFNARMKFNPDALRTILHDINRDVYAEKKLLKLNDYYIMAIDGSDFLIPKWRDNKEVWKTKLHDGDNDPVMGSASSIFDVINKCIIDISINSYKYSEKSSAEDHLGYARDILPQGSKMVCIFDRGYPSIKLIDQMLESGQYFVFRLKANDFKRECEELRDDEDDKWIDVIYDRLRSNHFREDRSFRIKLMNTTYHLRFVKFQIVLNDGRTATEILLTNLSETDFDTESMKELYHLRWDIETCYRSMKSQLKMEEFSGYREQLIKQDIYACALVYNAVSDIVCSKENLSTIQQERYKYEMAFNRNYASEKLKHYLLKIFVYYDHPKLAKKASVKMDKEMMRHLCPIRQDRNSIYSRQKKRLNKHRMTYRYSY</sequence>
<evidence type="ECO:0000313" key="6">
    <source>
        <dbReference type="EMBL" id="MCR0232390.1"/>
    </source>
</evidence>